<comment type="caution">
    <text evidence="1">The sequence shown here is derived from an EMBL/GenBank/DDBJ whole genome shotgun (WGS) entry which is preliminary data.</text>
</comment>
<name>A0ABW5TR24_9SPHI</name>
<evidence type="ECO:0000313" key="2">
    <source>
        <dbReference type="Proteomes" id="UP001597546"/>
    </source>
</evidence>
<dbReference type="EMBL" id="JBHULV010000023">
    <property type="protein sequence ID" value="MFD2731536.1"/>
    <property type="molecule type" value="Genomic_DNA"/>
</dbReference>
<organism evidence="1 2">
    <name type="scientific">Pedobacter alpinus</name>
    <dbReference type="NCBI Taxonomy" id="1590643"/>
    <lineage>
        <taxon>Bacteria</taxon>
        <taxon>Pseudomonadati</taxon>
        <taxon>Bacteroidota</taxon>
        <taxon>Sphingobacteriia</taxon>
        <taxon>Sphingobacteriales</taxon>
        <taxon>Sphingobacteriaceae</taxon>
        <taxon>Pedobacter</taxon>
    </lineage>
</organism>
<accession>A0ABW5TR24</accession>
<dbReference type="Proteomes" id="UP001597546">
    <property type="component" value="Unassembled WGS sequence"/>
</dbReference>
<evidence type="ECO:0000313" key="1">
    <source>
        <dbReference type="EMBL" id="MFD2731536.1"/>
    </source>
</evidence>
<reference evidence="2" key="1">
    <citation type="journal article" date="2019" name="Int. J. Syst. Evol. Microbiol.">
        <title>The Global Catalogue of Microorganisms (GCM) 10K type strain sequencing project: providing services to taxonomists for standard genome sequencing and annotation.</title>
        <authorList>
            <consortium name="The Broad Institute Genomics Platform"/>
            <consortium name="The Broad Institute Genome Sequencing Center for Infectious Disease"/>
            <person name="Wu L."/>
            <person name="Ma J."/>
        </authorList>
    </citation>
    <scope>NUCLEOTIDE SEQUENCE [LARGE SCALE GENOMIC DNA]</scope>
    <source>
        <strain evidence="2">KCTC 42456</strain>
    </source>
</reference>
<dbReference type="InterPro" id="IPR046233">
    <property type="entry name" value="DUF6266"/>
</dbReference>
<dbReference type="RefSeq" id="WP_379047590.1">
    <property type="nucleotide sequence ID" value="NZ_JBHSKW010000067.1"/>
</dbReference>
<gene>
    <name evidence="1" type="ORF">ACFSSE_07445</name>
</gene>
<dbReference type="Pfam" id="PF19781">
    <property type="entry name" value="DUF6266"/>
    <property type="match status" value="1"/>
</dbReference>
<protein>
    <submittedName>
        <fullName evidence="1">DUF6266 family protein</fullName>
    </submittedName>
</protein>
<proteinExistence type="predicted"/>
<keyword evidence="2" id="KW-1185">Reference proteome</keyword>
<sequence length="219" mass="24378">MAKYEFGIHGPFSGKVGTVVGCTWKGIPYMRSLPRKRTGKISEAEKNNRLKFAMAQEWLKPLTPFLRVGFKAYTERVEGFGAAKSYLLKNAIITNDSQFSIAPEKMLVSFGSLIGPEDAQVSFQEDDTLIFNWKACAARHPNALDQTLLVVYCLEEKEAVYQTTGAFRKSGTDELQLPQNFRNKDLLIYMAFVAADRSNQSNSVFLGISTPLNVTSDAA</sequence>